<dbReference type="InterPro" id="IPR000515">
    <property type="entry name" value="MetI-like"/>
</dbReference>
<evidence type="ECO:0000256" key="7">
    <source>
        <dbReference type="RuleBase" id="RU363032"/>
    </source>
</evidence>
<keyword evidence="10" id="KW-1185">Reference proteome</keyword>
<keyword evidence="6 7" id="KW-0472">Membrane</keyword>
<dbReference type="Pfam" id="PF00528">
    <property type="entry name" value="BPD_transp_1"/>
    <property type="match status" value="1"/>
</dbReference>
<evidence type="ECO:0000259" key="8">
    <source>
        <dbReference type="PROSITE" id="PS50928"/>
    </source>
</evidence>
<dbReference type="PANTHER" id="PTHR30193:SF37">
    <property type="entry name" value="INNER MEMBRANE ABC TRANSPORTER PERMEASE PROTEIN YCJO"/>
    <property type="match status" value="1"/>
</dbReference>
<comment type="caution">
    <text evidence="9">The sequence shown here is derived from an EMBL/GenBank/DDBJ whole genome shotgun (WGS) entry which is preliminary data.</text>
</comment>
<evidence type="ECO:0000256" key="6">
    <source>
        <dbReference type="ARBA" id="ARBA00023136"/>
    </source>
</evidence>
<evidence type="ECO:0000313" key="9">
    <source>
        <dbReference type="EMBL" id="MCC2220793.1"/>
    </source>
</evidence>
<dbReference type="PROSITE" id="PS50928">
    <property type="entry name" value="ABC_TM1"/>
    <property type="match status" value="1"/>
</dbReference>
<evidence type="ECO:0000256" key="5">
    <source>
        <dbReference type="ARBA" id="ARBA00022989"/>
    </source>
</evidence>
<dbReference type="EMBL" id="JAJEQN010000007">
    <property type="protein sequence ID" value="MCC2220793.1"/>
    <property type="molecule type" value="Genomic_DNA"/>
</dbReference>
<feature type="domain" description="ABC transmembrane type-1" evidence="8">
    <location>
        <begin position="67"/>
        <end position="281"/>
    </location>
</feature>
<keyword evidence="5 7" id="KW-1133">Transmembrane helix</keyword>
<keyword evidence="2 7" id="KW-0813">Transport</keyword>
<evidence type="ECO:0000256" key="4">
    <source>
        <dbReference type="ARBA" id="ARBA00022692"/>
    </source>
</evidence>
<dbReference type="InterPro" id="IPR051393">
    <property type="entry name" value="ABC_transporter_permease"/>
</dbReference>
<feature type="transmembrane region" description="Helical" evidence="7">
    <location>
        <begin position="72"/>
        <end position="92"/>
    </location>
</feature>
<evidence type="ECO:0000256" key="1">
    <source>
        <dbReference type="ARBA" id="ARBA00004651"/>
    </source>
</evidence>
<dbReference type="GO" id="GO:0055085">
    <property type="term" value="P:transmembrane transport"/>
    <property type="evidence" value="ECO:0007669"/>
    <property type="project" value="InterPro"/>
</dbReference>
<protein>
    <submittedName>
        <fullName evidence="9">Sugar ABC transporter permease</fullName>
    </submittedName>
</protein>
<proteinExistence type="inferred from homology"/>
<feature type="transmembrane region" description="Helical" evidence="7">
    <location>
        <begin position="198"/>
        <end position="217"/>
    </location>
</feature>
<sequence length="290" mass="33020">MEKKSMKGYLYLMPALIVILLFTIYPLIRAFIMSFMEDYNMINGTYSSVGFSNYVSIFKDKYFIKALTNTGIYVAFVVPCSIALSLLIAVLLNSKIKFQGFFQTLYFLPYVTSVIAIGIVWRWIFNEHYGLLNQILSWFGIKAIPWLNKKQYALPALIIFSIWKSMAFDILIFLAGLQTISPDLYNAAKVDSTPKWRVFTKITLPGIMPMVSYALVMGMINAFKVYNEVYSLFASKAGPANSAITVVYYLYDKFYNQYEYGEASASAVVLFGIILVLTFVQRKLTGRKDG</sequence>
<evidence type="ECO:0000256" key="3">
    <source>
        <dbReference type="ARBA" id="ARBA00022475"/>
    </source>
</evidence>
<reference evidence="9 10" key="1">
    <citation type="submission" date="2021-10" db="EMBL/GenBank/DDBJ databases">
        <title>Anaerobic single-cell dispensing facilitates the cultivation of human gut bacteria.</title>
        <authorList>
            <person name="Afrizal A."/>
        </authorList>
    </citation>
    <scope>NUCLEOTIDE SEQUENCE [LARGE SCALE GENOMIC DNA]</scope>
    <source>
        <strain evidence="9 10">CLA-AA-H224</strain>
    </source>
</reference>
<keyword evidence="4 7" id="KW-0812">Transmembrane</keyword>
<evidence type="ECO:0000313" key="10">
    <source>
        <dbReference type="Proteomes" id="UP001198200"/>
    </source>
</evidence>
<comment type="similarity">
    <text evidence="7">Belongs to the binding-protein-dependent transport system permease family.</text>
</comment>
<dbReference type="CDD" id="cd06261">
    <property type="entry name" value="TM_PBP2"/>
    <property type="match status" value="1"/>
</dbReference>
<feature type="transmembrane region" description="Helical" evidence="7">
    <location>
        <begin position="104"/>
        <end position="124"/>
    </location>
</feature>
<dbReference type="InterPro" id="IPR035906">
    <property type="entry name" value="MetI-like_sf"/>
</dbReference>
<dbReference type="Gene3D" id="1.10.3720.10">
    <property type="entry name" value="MetI-like"/>
    <property type="match status" value="1"/>
</dbReference>
<dbReference type="GO" id="GO:0005886">
    <property type="term" value="C:plasma membrane"/>
    <property type="evidence" value="ECO:0007669"/>
    <property type="project" value="UniProtKB-SubCell"/>
</dbReference>
<name>A0AAE3JBL6_9FIRM</name>
<comment type="subcellular location">
    <subcellularLocation>
        <location evidence="1 7">Cell membrane</location>
        <topology evidence="1 7">Multi-pass membrane protein</topology>
    </subcellularLocation>
</comment>
<feature type="transmembrane region" description="Helical" evidence="7">
    <location>
        <begin position="263"/>
        <end position="280"/>
    </location>
</feature>
<dbReference type="AlphaFoldDB" id="A0AAE3JBL6"/>
<gene>
    <name evidence="9" type="ORF">LKD48_03910</name>
</gene>
<feature type="transmembrane region" description="Helical" evidence="7">
    <location>
        <begin position="154"/>
        <end position="178"/>
    </location>
</feature>
<dbReference type="SUPFAM" id="SSF161098">
    <property type="entry name" value="MetI-like"/>
    <property type="match status" value="1"/>
</dbReference>
<evidence type="ECO:0000256" key="2">
    <source>
        <dbReference type="ARBA" id="ARBA00022448"/>
    </source>
</evidence>
<organism evidence="9 10">
    <name type="scientific">Anthropogastromicrobium aceti</name>
    <dbReference type="NCBI Taxonomy" id="2981768"/>
    <lineage>
        <taxon>Bacteria</taxon>
        <taxon>Bacillati</taxon>
        <taxon>Bacillota</taxon>
        <taxon>Clostridia</taxon>
        <taxon>Lachnospirales</taxon>
        <taxon>Lachnospiraceae</taxon>
        <taxon>Anthropogastromicrobium</taxon>
    </lineage>
</organism>
<dbReference type="PANTHER" id="PTHR30193">
    <property type="entry name" value="ABC TRANSPORTER PERMEASE PROTEIN"/>
    <property type="match status" value="1"/>
</dbReference>
<accession>A0AAE3JBL6</accession>
<dbReference type="RefSeq" id="WP_066559782.1">
    <property type="nucleotide sequence ID" value="NZ_JAJEQN010000007.1"/>
</dbReference>
<dbReference type="Proteomes" id="UP001198200">
    <property type="component" value="Unassembled WGS sequence"/>
</dbReference>
<feature type="transmembrane region" description="Helical" evidence="7">
    <location>
        <begin position="9"/>
        <end position="28"/>
    </location>
</feature>
<keyword evidence="3" id="KW-1003">Cell membrane</keyword>